<dbReference type="PANTHER" id="PTHR43498:SF1">
    <property type="entry name" value="COB--COM HETERODISULFIDE REDUCTASE IRON-SULFUR SUBUNIT A"/>
    <property type="match status" value="1"/>
</dbReference>
<evidence type="ECO:0000256" key="5">
    <source>
        <dbReference type="ARBA" id="ARBA00022827"/>
    </source>
</evidence>
<dbReference type="InterPro" id="IPR036188">
    <property type="entry name" value="FAD/NAD-bd_sf"/>
</dbReference>
<comment type="caution">
    <text evidence="10">The sequence shown here is derived from an EMBL/GenBank/DDBJ whole genome shotgun (WGS) entry which is preliminary data.</text>
</comment>
<evidence type="ECO:0000256" key="1">
    <source>
        <dbReference type="ARBA" id="ARBA00001974"/>
    </source>
</evidence>
<evidence type="ECO:0000256" key="4">
    <source>
        <dbReference type="ARBA" id="ARBA00022723"/>
    </source>
</evidence>
<dbReference type="PROSITE" id="PS51379">
    <property type="entry name" value="4FE4S_FER_2"/>
    <property type="match status" value="2"/>
</dbReference>
<keyword evidence="3" id="KW-0004">4Fe-4S</keyword>
<accession>A0A0F9DG70</accession>
<comment type="similarity">
    <text evidence="2">Belongs to the HdrA family.</text>
</comment>
<evidence type="ECO:0000256" key="7">
    <source>
        <dbReference type="ARBA" id="ARBA00023004"/>
    </source>
</evidence>
<organism evidence="10">
    <name type="scientific">marine sediment metagenome</name>
    <dbReference type="NCBI Taxonomy" id="412755"/>
    <lineage>
        <taxon>unclassified sequences</taxon>
        <taxon>metagenomes</taxon>
        <taxon>ecological metagenomes</taxon>
    </lineage>
</organism>
<dbReference type="InterPro" id="IPR039650">
    <property type="entry name" value="HdrA-like"/>
</dbReference>
<keyword evidence="6" id="KW-0560">Oxidoreductase</keyword>
<dbReference type="GO" id="GO:0016491">
    <property type="term" value="F:oxidoreductase activity"/>
    <property type="evidence" value="ECO:0007669"/>
    <property type="project" value="UniProtKB-KW"/>
</dbReference>
<feature type="domain" description="4Fe-4S ferredoxin-type" evidence="9">
    <location>
        <begin position="41"/>
        <end position="76"/>
    </location>
</feature>
<dbReference type="InterPro" id="IPR017896">
    <property type="entry name" value="4Fe4S_Fe-S-bd"/>
</dbReference>
<gene>
    <name evidence="10" type="ORF">LCGC14_2282190</name>
</gene>
<feature type="domain" description="4Fe-4S ferredoxin-type" evidence="9">
    <location>
        <begin position="1"/>
        <end position="24"/>
    </location>
</feature>
<dbReference type="PANTHER" id="PTHR43498">
    <property type="entry name" value="FERREDOXIN:COB-COM HETERODISULFIDE REDUCTASE SUBUNIT A"/>
    <property type="match status" value="1"/>
</dbReference>
<sequence length="339" mass="37564">EDCIGCGICTEKCPAKAPSEFDNGTTLRKSIYIPFPQAVPNKYLIDADSCTYVKNGKCGVCVKFCPVENCINLDEKDETVDIDVGNIIVATGFQTFDPKRAEQYNYGTLPNVVTSLEFERLVNAAGPTGGLIKFREQDKKGNWIFTEEAGEPKSVAIIHCIGSRDHNYNKYCSRVCCMYSLKLAHLVKEKIPNAEVYEFYIDMRAFGKGYEEFSERIKEEGVHMIRGRTARVEEKDGQLMVRSEDIYEERILETKVDMVVLSVGLEAREDAGGVASMLGIEQGEEGWVTENNYLTEPTSTFSGGITIAGACQGPKDIPDTVAQASAAARGRGAQRVRRR</sequence>
<dbReference type="SUPFAM" id="SSF54862">
    <property type="entry name" value="4Fe-4S ferredoxins"/>
    <property type="match status" value="1"/>
</dbReference>
<evidence type="ECO:0000256" key="8">
    <source>
        <dbReference type="ARBA" id="ARBA00023014"/>
    </source>
</evidence>
<dbReference type="InterPro" id="IPR017900">
    <property type="entry name" value="4Fe4S_Fe_S_CS"/>
</dbReference>
<keyword evidence="7" id="KW-0408">Iron</keyword>
<dbReference type="EMBL" id="LAZR01031777">
    <property type="protein sequence ID" value="KKL52766.1"/>
    <property type="molecule type" value="Genomic_DNA"/>
</dbReference>
<name>A0A0F9DG70_9ZZZZ</name>
<evidence type="ECO:0000256" key="6">
    <source>
        <dbReference type="ARBA" id="ARBA00023002"/>
    </source>
</evidence>
<dbReference type="GO" id="GO:0046872">
    <property type="term" value="F:metal ion binding"/>
    <property type="evidence" value="ECO:0007669"/>
    <property type="project" value="UniProtKB-KW"/>
</dbReference>
<keyword evidence="4" id="KW-0479">Metal-binding</keyword>
<keyword evidence="5" id="KW-0285">Flavoprotein</keyword>
<comment type="cofactor">
    <cofactor evidence="1">
        <name>FAD</name>
        <dbReference type="ChEBI" id="CHEBI:57692"/>
    </cofactor>
</comment>
<keyword evidence="8" id="KW-0411">Iron-sulfur</keyword>
<dbReference type="AlphaFoldDB" id="A0A0F9DG70"/>
<evidence type="ECO:0000259" key="9">
    <source>
        <dbReference type="PROSITE" id="PS51379"/>
    </source>
</evidence>
<reference evidence="10" key="1">
    <citation type="journal article" date="2015" name="Nature">
        <title>Complex archaea that bridge the gap between prokaryotes and eukaryotes.</title>
        <authorList>
            <person name="Spang A."/>
            <person name="Saw J.H."/>
            <person name="Jorgensen S.L."/>
            <person name="Zaremba-Niedzwiedzka K."/>
            <person name="Martijn J."/>
            <person name="Lind A.E."/>
            <person name="van Eijk R."/>
            <person name="Schleper C."/>
            <person name="Guy L."/>
            <person name="Ettema T.J."/>
        </authorList>
    </citation>
    <scope>NUCLEOTIDE SEQUENCE</scope>
</reference>
<feature type="non-terminal residue" evidence="10">
    <location>
        <position position="1"/>
    </location>
</feature>
<dbReference type="Gene3D" id="3.30.70.3270">
    <property type="match status" value="1"/>
</dbReference>
<evidence type="ECO:0000256" key="3">
    <source>
        <dbReference type="ARBA" id="ARBA00022485"/>
    </source>
</evidence>
<evidence type="ECO:0000313" key="10">
    <source>
        <dbReference type="EMBL" id="KKL52766.1"/>
    </source>
</evidence>
<dbReference type="SUPFAM" id="SSF51905">
    <property type="entry name" value="FAD/NAD(P)-binding domain"/>
    <property type="match status" value="1"/>
</dbReference>
<dbReference type="PROSITE" id="PS00198">
    <property type="entry name" value="4FE4S_FER_1"/>
    <property type="match status" value="1"/>
</dbReference>
<evidence type="ECO:0000256" key="2">
    <source>
        <dbReference type="ARBA" id="ARBA00006561"/>
    </source>
</evidence>
<keyword evidence="5" id="KW-0274">FAD</keyword>
<dbReference type="GO" id="GO:0051539">
    <property type="term" value="F:4 iron, 4 sulfur cluster binding"/>
    <property type="evidence" value="ECO:0007669"/>
    <property type="project" value="UniProtKB-KW"/>
</dbReference>
<proteinExistence type="inferred from homology"/>
<protein>
    <recommendedName>
        <fullName evidence="9">4Fe-4S ferredoxin-type domain-containing protein</fullName>
    </recommendedName>
</protein>